<dbReference type="EMBL" id="CAXAMM010012670">
    <property type="protein sequence ID" value="CAK9029535.1"/>
    <property type="molecule type" value="Genomic_DNA"/>
</dbReference>
<dbReference type="Proteomes" id="UP001642464">
    <property type="component" value="Unassembled WGS sequence"/>
</dbReference>
<keyword evidence="3" id="KW-1015">Disulfide bond</keyword>
<dbReference type="SMART" id="SM00032">
    <property type="entry name" value="CCP"/>
    <property type="match status" value="2"/>
</dbReference>
<feature type="domain" description="Sushi" evidence="5">
    <location>
        <begin position="474"/>
        <end position="537"/>
    </location>
</feature>
<reference evidence="7 8" key="1">
    <citation type="submission" date="2024-02" db="EMBL/GenBank/DDBJ databases">
        <authorList>
            <person name="Chen Y."/>
            <person name="Shah S."/>
            <person name="Dougan E. K."/>
            <person name="Thang M."/>
            <person name="Chan C."/>
        </authorList>
    </citation>
    <scope>NUCLEOTIDE SEQUENCE [LARGE SCALE GENOMIC DNA]</scope>
</reference>
<evidence type="ECO:0000256" key="2">
    <source>
        <dbReference type="ARBA" id="ARBA00022737"/>
    </source>
</evidence>
<dbReference type="SUPFAM" id="SSF57535">
    <property type="entry name" value="Complement control module/SCR domain"/>
    <property type="match status" value="2"/>
</dbReference>
<sequence>MRELVFRRGVCQRWRGWAGDATDAAFRSLPCEFSAVSGVSYSYHTSEAGHDFRASDADEKASLFGREVHVRPSSRGAKRYVLQLFVRTPRCKLALDSWRGRCCRPPIPRAQAALPSLAQLVPGGPVRAMRARLRHLSESQFGSSGIPSLRGVMHDCAGKATAETCILSGGARGGRGPAGGSVPGGRLVHAGPAASDMQPVRRRVASEGLGSNFHLNGLVKGNRVREDLPVVEPAACADPDFGEGTPKPYRCQANATANAVQIEQLTDAILCDNSTNSTSNDTSSGRRLQSATCFAGSVQTVGLSVESFTHDCTGKVHDDACVAHCSLGWNMTETEPSIFLCDNGYLVGAALPTCTPLPCTFAFPNALGLLHTCDGVRTGETCLATCTEVGYDYSAGWAAETFTCLPTGSVTGQSPTCFLAFCRSWMENPRGRTPRTGLRYQDTCDVGCGQGYTLSGSSSRRQCEADGSFSGGLPTCVGNPCNMGLPNNPTVNASGCNGLTTGESCEVTCLPGFLLGNSSLTCHPSGYLLGVVPTCTPSPCPDIALPASLQSTCSGNSDEQKCWWVGRLMKRFWGPVGEAHTCDGIGFGAACFAFCDAGYESTGARSESWQCTGSSAGPTVPGAMEMQGVGLRGLALSCSPLPCIFNLPLGAQYAHNCSNVTTGR</sequence>
<proteinExistence type="predicted"/>
<evidence type="ECO:0000256" key="1">
    <source>
        <dbReference type="ARBA" id="ARBA00022659"/>
    </source>
</evidence>
<evidence type="ECO:0000313" key="6">
    <source>
        <dbReference type="EMBL" id="CAK9029470.1"/>
    </source>
</evidence>
<evidence type="ECO:0000313" key="7">
    <source>
        <dbReference type="EMBL" id="CAK9029535.1"/>
    </source>
</evidence>
<accession>A0ABP0KRQ3</accession>
<dbReference type="InterPro" id="IPR035976">
    <property type="entry name" value="Sushi/SCR/CCP_sf"/>
</dbReference>
<evidence type="ECO:0000256" key="4">
    <source>
        <dbReference type="ARBA" id="ARBA00023180"/>
    </source>
</evidence>
<organism evidence="7 8">
    <name type="scientific">Durusdinium trenchii</name>
    <dbReference type="NCBI Taxonomy" id="1381693"/>
    <lineage>
        <taxon>Eukaryota</taxon>
        <taxon>Sar</taxon>
        <taxon>Alveolata</taxon>
        <taxon>Dinophyceae</taxon>
        <taxon>Suessiales</taxon>
        <taxon>Symbiodiniaceae</taxon>
        <taxon>Durusdinium</taxon>
    </lineage>
</organism>
<dbReference type="CDD" id="cd00033">
    <property type="entry name" value="CCP"/>
    <property type="match status" value="1"/>
</dbReference>
<keyword evidence="2" id="KW-0677">Repeat</keyword>
<dbReference type="PANTHER" id="PTHR19325">
    <property type="entry name" value="COMPLEMENT COMPONENT-RELATED SUSHI DOMAIN-CONTAINING"/>
    <property type="match status" value="1"/>
</dbReference>
<dbReference type="InterPro" id="IPR050350">
    <property type="entry name" value="Compl-Cell_Adhes-Reg"/>
</dbReference>
<keyword evidence="1" id="KW-0768">Sushi</keyword>
<dbReference type="EMBL" id="CAXAMM010012658">
    <property type="protein sequence ID" value="CAK9029470.1"/>
    <property type="molecule type" value="Genomic_DNA"/>
</dbReference>
<dbReference type="InterPro" id="IPR000436">
    <property type="entry name" value="Sushi_SCR_CCP_dom"/>
</dbReference>
<keyword evidence="8" id="KW-1185">Reference proteome</keyword>
<comment type="caution">
    <text evidence="7">The sequence shown here is derived from an EMBL/GenBank/DDBJ whole genome shotgun (WGS) entry which is preliminary data.</text>
</comment>
<protein>
    <submittedName>
        <fullName evidence="7">CUB and sushi domain-containing protein 2 (CUB and sushi multiple domains protein 2)</fullName>
    </submittedName>
</protein>
<evidence type="ECO:0000259" key="5">
    <source>
        <dbReference type="PROSITE" id="PS50923"/>
    </source>
</evidence>
<dbReference type="Gene3D" id="2.10.70.10">
    <property type="entry name" value="Complement Module, domain 1"/>
    <property type="match status" value="1"/>
</dbReference>
<gene>
    <name evidence="6" type="ORF">SCF082_LOCUS18803</name>
    <name evidence="7" type="ORF">SCF082_LOCUS18832</name>
</gene>
<dbReference type="Pfam" id="PF00084">
    <property type="entry name" value="Sushi"/>
    <property type="match status" value="1"/>
</dbReference>
<evidence type="ECO:0000313" key="8">
    <source>
        <dbReference type="Proteomes" id="UP001642464"/>
    </source>
</evidence>
<name>A0ABP0KRQ3_9DINO</name>
<evidence type="ECO:0000256" key="3">
    <source>
        <dbReference type="ARBA" id="ARBA00023157"/>
    </source>
</evidence>
<dbReference type="PROSITE" id="PS50923">
    <property type="entry name" value="SUSHI"/>
    <property type="match status" value="1"/>
</dbReference>
<dbReference type="PANTHER" id="PTHR19325:SF560">
    <property type="entry name" value="SUSHI, VON WILLEBRAND FACTOR TYPE A, EGF AND PENTRAXIN DOMAIN-CONTAINING PROTEIN 1"/>
    <property type="match status" value="1"/>
</dbReference>
<keyword evidence="4" id="KW-0325">Glycoprotein</keyword>